<dbReference type="Gene3D" id="1.10.10.10">
    <property type="entry name" value="Winged helix-like DNA-binding domain superfamily/Winged helix DNA-binding domain"/>
    <property type="match status" value="1"/>
</dbReference>
<dbReference type="InterPro" id="IPR000792">
    <property type="entry name" value="Tscrpt_reg_LuxR_C"/>
</dbReference>
<dbReference type="AlphaFoldDB" id="A0A1V4CYF5"/>
<dbReference type="SUPFAM" id="SSF46894">
    <property type="entry name" value="C-terminal effector domain of the bipartite response regulators"/>
    <property type="match status" value="1"/>
</dbReference>
<dbReference type="GO" id="GO:0003677">
    <property type="term" value="F:DNA binding"/>
    <property type="evidence" value="ECO:0007669"/>
    <property type="project" value="InterPro"/>
</dbReference>
<dbReference type="GO" id="GO:0006355">
    <property type="term" value="P:regulation of DNA-templated transcription"/>
    <property type="evidence" value="ECO:0007669"/>
    <property type="project" value="InterPro"/>
</dbReference>
<comment type="caution">
    <text evidence="2">The sequence shown here is derived from an EMBL/GenBank/DDBJ whole genome shotgun (WGS) entry which is preliminary data.</text>
</comment>
<dbReference type="RefSeq" id="WP_053048605.1">
    <property type="nucleotide sequence ID" value="NZ_LAKD02000086.1"/>
</dbReference>
<evidence type="ECO:0000313" key="2">
    <source>
        <dbReference type="EMBL" id="OPF73800.1"/>
    </source>
</evidence>
<dbReference type="InterPro" id="IPR036388">
    <property type="entry name" value="WH-like_DNA-bd_sf"/>
</dbReference>
<feature type="domain" description="HTH luxR-type" evidence="1">
    <location>
        <begin position="176"/>
        <end position="225"/>
    </location>
</feature>
<reference evidence="2" key="1">
    <citation type="submission" date="2016-12" db="EMBL/GenBank/DDBJ databases">
        <title>Genome sequence of Streptomyces antioxidans MUSC 164.</title>
        <authorList>
            <person name="Lee L.-H."/>
            <person name="Ser H.-L."/>
        </authorList>
    </citation>
    <scope>NUCLEOTIDE SEQUENCE [LARGE SCALE GENOMIC DNA]</scope>
    <source>
        <strain evidence="2">MUSC 164</strain>
    </source>
</reference>
<dbReference type="Proteomes" id="UP000033615">
    <property type="component" value="Unassembled WGS sequence"/>
</dbReference>
<accession>A0A1V4CYF5</accession>
<dbReference type="SMART" id="SM00421">
    <property type="entry name" value="HTH_LUXR"/>
    <property type="match status" value="1"/>
</dbReference>
<proteinExistence type="predicted"/>
<dbReference type="InterPro" id="IPR016032">
    <property type="entry name" value="Sig_transdc_resp-reg_C-effctor"/>
</dbReference>
<dbReference type="EMBL" id="LAKD02000086">
    <property type="protein sequence ID" value="OPF73800.1"/>
    <property type="molecule type" value="Genomic_DNA"/>
</dbReference>
<protein>
    <submittedName>
        <fullName evidence="2">LuxR family transcriptional regulator</fullName>
    </submittedName>
</protein>
<name>A0A1V4CYF5_9ACTN</name>
<organism evidence="2 3">
    <name type="scientific">Streptomyces antioxidans</name>
    <dbReference type="NCBI Taxonomy" id="1507734"/>
    <lineage>
        <taxon>Bacteria</taxon>
        <taxon>Bacillati</taxon>
        <taxon>Actinomycetota</taxon>
        <taxon>Actinomycetes</taxon>
        <taxon>Kitasatosporales</taxon>
        <taxon>Streptomycetaceae</taxon>
        <taxon>Streptomyces</taxon>
    </lineage>
</organism>
<evidence type="ECO:0000313" key="3">
    <source>
        <dbReference type="Proteomes" id="UP000033615"/>
    </source>
</evidence>
<gene>
    <name evidence="2" type="ORF">VT50_0227990</name>
</gene>
<evidence type="ECO:0000259" key="1">
    <source>
        <dbReference type="SMART" id="SM00421"/>
    </source>
</evidence>
<sequence length="238" mass="26018">MTPLPLRRAVPVPIGSALRSSAAPVGRCPGPAEDARAVVREAGQHVSIILALPRGTQREVLRSLLPALLAQAKPDVRVRILCTRHTYDRRLLHTIGGDGAGPEVRLARLDPIEAVMADGRTALTNLRAEAGPQIFTTQEALPVQALHTLFNSIWKRSAPLSARPDFGDRRRTRLVAEILGMLRVGATDEVAARALSISVRTYRRHVADIMERLEARSRFEAGLLAAKLDMLPPPAERR</sequence>
<keyword evidence="3" id="KW-1185">Reference proteome</keyword>